<evidence type="ECO:0000313" key="3">
    <source>
        <dbReference type="Proteomes" id="UP001165492"/>
    </source>
</evidence>
<name>A0ABS8HYU3_9FIRM</name>
<protein>
    <submittedName>
        <fullName evidence="2">Uncharacterized protein</fullName>
    </submittedName>
</protein>
<evidence type="ECO:0000256" key="1">
    <source>
        <dbReference type="SAM" id="Phobius"/>
    </source>
</evidence>
<accession>A0ABS8HYU3</accession>
<sequence length="88" mass="10082">MLYRYIDMNPFLLTMGIMPAIAVFLGISAIVLKKKYIAIVISFLLPLVFITTNRETFIANLDAWLFWGVLYGAITYGTEKLLAYVRKK</sequence>
<organism evidence="2 3">
    <name type="scientific">Pelosinus baikalensis</name>
    <dbReference type="NCBI Taxonomy" id="2892015"/>
    <lineage>
        <taxon>Bacteria</taxon>
        <taxon>Bacillati</taxon>
        <taxon>Bacillota</taxon>
        <taxon>Negativicutes</taxon>
        <taxon>Selenomonadales</taxon>
        <taxon>Sporomusaceae</taxon>
        <taxon>Pelosinus</taxon>
    </lineage>
</organism>
<dbReference type="EMBL" id="JAJHJB010000030">
    <property type="protein sequence ID" value="MCC5467297.1"/>
    <property type="molecule type" value="Genomic_DNA"/>
</dbReference>
<gene>
    <name evidence="2" type="ORF">LMF89_18340</name>
</gene>
<proteinExistence type="predicted"/>
<feature type="transmembrane region" description="Helical" evidence="1">
    <location>
        <begin position="12"/>
        <end position="31"/>
    </location>
</feature>
<feature type="transmembrane region" description="Helical" evidence="1">
    <location>
        <begin position="64"/>
        <end position="85"/>
    </location>
</feature>
<keyword evidence="3" id="KW-1185">Reference proteome</keyword>
<feature type="transmembrane region" description="Helical" evidence="1">
    <location>
        <begin position="36"/>
        <end position="52"/>
    </location>
</feature>
<dbReference type="RefSeq" id="WP_229536313.1">
    <property type="nucleotide sequence ID" value="NZ_JAJHJB010000030.1"/>
</dbReference>
<comment type="caution">
    <text evidence="2">The sequence shown here is derived from an EMBL/GenBank/DDBJ whole genome shotgun (WGS) entry which is preliminary data.</text>
</comment>
<dbReference type="Proteomes" id="UP001165492">
    <property type="component" value="Unassembled WGS sequence"/>
</dbReference>
<reference evidence="2" key="1">
    <citation type="submission" date="2021-11" db="EMBL/GenBank/DDBJ databases">
        <title>Description of a new species Pelosinus isolated from the bottom sediments of Lake Baikal.</title>
        <authorList>
            <person name="Zakharyuk A."/>
        </authorList>
    </citation>
    <scope>NUCLEOTIDE SEQUENCE</scope>
    <source>
        <strain evidence="2">Bkl1</strain>
    </source>
</reference>
<keyword evidence="1" id="KW-0472">Membrane</keyword>
<keyword evidence="1" id="KW-0812">Transmembrane</keyword>
<evidence type="ECO:0000313" key="2">
    <source>
        <dbReference type="EMBL" id="MCC5467297.1"/>
    </source>
</evidence>
<keyword evidence="1" id="KW-1133">Transmembrane helix</keyword>